<evidence type="ECO:0000313" key="1">
    <source>
        <dbReference type="EMBL" id="LAB13134.1"/>
    </source>
</evidence>
<reference evidence="1" key="2">
    <citation type="submission" date="2017-11" db="EMBL/GenBank/DDBJ databases">
        <title>Coralsnake Venomics: Analyses of Venom Gland Transcriptomes and Proteomes of Six Brazilian Taxa.</title>
        <authorList>
            <person name="Aird S.D."/>
            <person name="Jorge da Silva N."/>
            <person name="Qiu L."/>
            <person name="Villar-Briones A."/>
            <person name="Aparecida-Saddi V."/>
            <person name="Campos-Telles M.P."/>
            <person name="Grau M."/>
            <person name="Mikheyev A.S."/>
        </authorList>
    </citation>
    <scope>NUCLEOTIDE SEQUENCE</scope>
    <source>
        <tissue evidence="1">Venom_gland</tissue>
    </source>
</reference>
<organism evidence="1">
    <name type="scientific">Micrurus paraensis</name>
    <dbReference type="NCBI Taxonomy" id="1970185"/>
    <lineage>
        <taxon>Eukaryota</taxon>
        <taxon>Metazoa</taxon>
        <taxon>Chordata</taxon>
        <taxon>Craniata</taxon>
        <taxon>Vertebrata</taxon>
        <taxon>Euteleostomi</taxon>
        <taxon>Lepidosauria</taxon>
        <taxon>Squamata</taxon>
        <taxon>Bifurcata</taxon>
        <taxon>Unidentata</taxon>
        <taxon>Episquamata</taxon>
        <taxon>Toxicofera</taxon>
        <taxon>Serpentes</taxon>
        <taxon>Colubroidea</taxon>
        <taxon>Elapidae</taxon>
        <taxon>Elapinae</taxon>
        <taxon>Micrurus</taxon>
    </lineage>
</organism>
<dbReference type="EMBL" id="IACL01099759">
    <property type="protein sequence ID" value="LAB13134.1"/>
    <property type="molecule type" value="Transcribed_RNA"/>
</dbReference>
<dbReference type="AlphaFoldDB" id="A0A2D4KWQ0"/>
<proteinExistence type="predicted"/>
<sequence>MEATVITRPTCAQKIMELCLLCFISDPNRKFCGWGQLQADFKTAMWTFPVDVVALMLPREASLALTCFVKDFLLLLQLSFAHLRGLGDDPNNFRFFGSCSVKKHETFPI</sequence>
<accession>A0A2D4KWQ0</accession>
<name>A0A2D4KWQ0_9SAUR</name>
<reference evidence="1" key="1">
    <citation type="submission" date="2017-07" db="EMBL/GenBank/DDBJ databases">
        <authorList>
            <person name="Mikheyev A."/>
            <person name="Grau M."/>
        </authorList>
    </citation>
    <scope>NUCLEOTIDE SEQUENCE</scope>
    <source>
        <tissue evidence="1">Venom_gland</tissue>
    </source>
</reference>
<protein>
    <submittedName>
        <fullName evidence="1">Uncharacterized protein</fullName>
    </submittedName>
</protein>